<dbReference type="SUPFAM" id="SSF56112">
    <property type="entry name" value="Protein kinase-like (PK-like)"/>
    <property type="match status" value="1"/>
</dbReference>
<evidence type="ECO:0000256" key="6">
    <source>
        <dbReference type="SAM" id="MobiDB-lite"/>
    </source>
</evidence>
<dbReference type="EnsemblMetazoa" id="XM_050660571.1">
    <property type="protein sequence ID" value="XP_050516528.1"/>
    <property type="gene ID" value="LOC126891396"/>
</dbReference>
<feature type="region of interest" description="Disordered" evidence="6">
    <location>
        <begin position="111"/>
        <end position="131"/>
    </location>
</feature>
<dbReference type="Proteomes" id="UP001652700">
    <property type="component" value="Unplaced"/>
</dbReference>
<dbReference type="InterPro" id="IPR000719">
    <property type="entry name" value="Prot_kinase_dom"/>
</dbReference>
<organism evidence="8 9">
    <name type="scientific">Diabrotica virgifera virgifera</name>
    <name type="common">western corn rootworm</name>
    <dbReference type="NCBI Taxonomy" id="50390"/>
    <lineage>
        <taxon>Eukaryota</taxon>
        <taxon>Metazoa</taxon>
        <taxon>Ecdysozoa</taxon>
        <taxon>Arthropoda</taxon>
        <taxon>Hexapoda</taxon>
        <taxon>Insecta</taxon>
        <taxon>Pterygota</taxon>
        <taxon>Neoptera</taxon>
        <taxon>Endopterygota</taxon>
        <taxon>Coleoptera</taxon>
        <taxon>Polyphaga</taxon>
        <taxon>Cucujiformia</taxon>
        <taxon>Chrysomeloidea</taxon>
        <taxon>Chrysomelidae</taxon>
        <taxon>Galerucinae</taxon>
        <taxon>Diabroticina</taxon>
        <taxon>Diabroticites</taxon>
        <taxon>Diabrotica</taxon>
    </lineage>
</organism>
<evidence type="ECO:0000256" key="1">
    <source>
        <dbReference type="ARBA" id="ARBA00022679"/>
    </source>
</evidence>
<keyword evidence="3" id="KW-0418">Kinase</keyword>
<dbReference type="GeneID" id="126891396"/>
<evidence type="ECO:0000256" key="5">
    <source>
        <dbReference type="SAM" id="Coils"/>
    </source>
</evidence>
<feature type="domain" description="Protein kinase" evidence="7">
    <location>
        <begin position="132"/>
        <end position="216"/>
    </location>
</feature>
<dbReference type="PROSITE" id="PS50011">
    <property type="entry name" value="PROTEIN_KINASE_DOM"/>
    <property type="match status" value="1"/>
</dbReference>
<evidence type="ECO:0000256" key="3">
    <source>
        <dbReference type="ARBA" id="ARBA00022777"/>
    </source>
</evidence>
<feature type="coiled-coil region" evidence="5">
    <location>
        <begin position="66"/>
        <end position="93"/>
    </location>
</feature>
<keyword evidence="2" id="KW-0547">Nucleotide-binding</keyword>
<reference evidence="8" key="1">
    <citation type="submission" date="2025-05" db="UniProtKB">
        <authorList>
            <consortium name="EnsemblMetazoa"/>
        </authorList>
    </citation>
    <scope>IDENTIFICATION</scope>
</reference>
<keyword evidence="9" id="KW-1185">Reference proteome</keyword>
<sequence length="216" mass="25032">MPQVDVLYNALQKAKTDPLEINKNVTDFERYMNSVRNSIDDTIDQGSSLCVEPLPTKRLRKDNSPVDHRRASIEKEQERLQKLMQEMLFDDENSLFGDLYLSDHYSMKGSESSHSDSSFENVKKPKRQSVRAGRISAEGEGYFGTVYKALHKYENKNYAVKKLKSAQVSDAKKLKKIRNFEKVGYHPLIVKYIMEWEEEAEIYLMMQLSQTSLASF</sequence>
<dbReference type="Pfam" id="PF00069">
    <property type="entry name" value="Pkinase"/>
    <property type="match status" value="1"/>
</dbReference>
<evidence type="ECO:0000313" key="8">
    <source>
        <dbReference type="EnsemblMetazoa" id="XP_050516528.1"/>
    </source>
</evidence>
<evidence type="ECO:0000256" key="2">
    <source>
        <dbReference type="ARBA" id="ARBA00022741"/>
    </source>
</evidence>
<evidence type="ECO:0000313" key="9">
    <source>
        <dbReference type="Proteomes" id="UP001652700"/>
    </source>
</evidence>
<dbReference type="Gene3D" id="3.30.200.20">
    <property type="entry name" value="Phosphorylase Kinase, domain 1"/>
    <property type="match status" value="1"/>
</dbReference>
<keyword evidence="5" id="KW-0175">Coiled coil</keyword>
<protein>
    <recommendedName>
        <fullName evidence="7">Protein kinase domain-containing protein</fullName>
    </recommendedName>
</protein>
<dbReference type="PANTHER" id="PTHR11042">
    <property type="entry name" value="EUKARYOTIC TRANSLATION INITIATION FACTOR 2-ALPHA KINASE EIF2-ALPHA KINASE -RELATED"/>
    <property type="match status" value="1"/>
</dbReference>
<proteinExistence type="predicted"/>
<name>A0ABM5L264_DIAVI</name>
<keyword evidence="4" id="KW-0067">ATP-binding</keyword>
<dbReference type="InterPro" id="IPR050339">
    <property type="entry name" value="CC_SR_Kinase"/>
</dbReference>
<accession>A0ABM5L264</accession>
<evidence type="ECO:0000256" key="4">
    <source>
        <dbReference type="ARBA" id="ARBA00022840"/>
    </source>
</evidence>
<keyword evidence="1" id="KW-0808">Transferase</keyword>
<evidence type="ECO:0000259" key="7">
    <source>
        <dbReference type="PROSITE" id="PS50011"/>
    </source>
</evidence>
<dbReference type="InterPro" id="IPR011009">
    <property type="entry name" value="Kinase-like_dom_sf"/>
</dbReference>
<dbReference type="RefSeq" id="XP_050516528.1">
    <property type="nucleotide sequence ID" value="XM_050660571.1"/>
</dbReference>